<evidence type="ECO:0000313" key="1">
    <source>
        <dbReference type="EMBL" id="AFZ60337.1"/>
    </source>
</evidence>
<organism evidence="1 2">
    <name type="scientific">Anabaena cylindrica (strain ATCC 27899 / PCC 7122)</name>
    <dbReference type="NCBI Taxonomy" id="272123"/>
    <lineage>
        <taxon>Bacteria</taxon>
        <taxon>Bacillati</taxon>
        <taxon>Cyanobacteriota</taxon>
        <taxon>Cyanophyceae</taxon>
        <taxon>Nostocales</taxon>
        <taxon>Nostocaceae</taxon>
        <taxon>Anabaena</taxon>
    </lineage>
</organism>
<dbReference type="AlphaFoldDB" id="K9ZP80"/>
<proteinExistence type="predicted"/>
<evidence type="ECO:0000313" key="2">
    <source>
        <dbReference type="Proteomes" id="UP000010474"/>
    </source>
</evidence>
<keyword evidence="2" id="KW-1185">Reference proteome</keyword>
<dbReference type="HOGENOM" id="CLU_116628_0_0_3"/>
<dbReference type="eggNOG" id="ENOG50317WH">
    <property type="taxonomic scope" value="Bacteria"/>
</dbReference>
<dbReference type="KEGG" id="acy:Anacy_4997"/>
<dbReference type="EMBL" id="CP003659">
    <property type="protein sequence ID" value="AFZ60337.1"/>
    <property type="molecule type" value="Genomic_DNA"/>
</dbReference>
<dbReference type="OrthoDB" id="485097at2"/>
<dbReference type="STRING" id="272123.Anacy_4997"/>
<dbReference type="Proteomes" id="UP000010474">
    <property type="component" value="Chromosome"/>
</dbReference>
<dbReference type="PATRIC" id="fig|272123.3.peg.5419"/>
<reference evidence="2" key="1">
    <citation type="journal article" date="2013" name="Proc. Natl. Acad. Sci. U.S.A.">
        <title>Improving the coverage of the cyanobacterial phylum using diversity-driven genome sequencing.</title>
        <authorList>
            <person name="Shih P.M."/>
            <person name="Wu D."/>
            <person name="Latifi A."/>
            <person name="Axen S.D."/>
            <person name="Fewer D.P."/>
            <person name="Talla E."/>
            <person name="Calteau A."/>
            <person name="Cai F."/>
            <person name="Tandeau de Marsac N."/>
            <person name="Rippka R."/>
            <person name="Herdman M."/>
            <person name="Sivonen K."/>
            <person name="Coursin T."/>
            <person name="Laurent T."/>
            <person name="Goodwin L."/>
            <person name="Nolan M."/>
            <person name="Davenport K.W."/>
            <person name="Han C.S."/>
            <person name="Rubin E.M."/>
            <person name="Eisen J.A."/>
            <person name="Woyke T."/>
            <person name="Gugger M."/>
            <person name="Kerfeld C.A."/>
        </authorList>
    </citation>
    <scope>NUCLEOTIDE SEQUENCE [LARGE SCALE GENOMIC DNA]</scope>
    <source>
        <strain evidence="2">ATCC 27899 / PCC 7122</strain>
    </source>
</reference>
<name>K9ZP80_ANACC</name>
<sequence>MANKQEVKKYLAHWFQLGKKVIAGNGNQSFLPSSVLNGDRYSQEFEDCWEQIISLETCDCYLEGTHETIAQLLTPAWEMLACGRCDMPVPVHTLGMPALFCPCNSLPTWPNTELPAPRSPINSQEQLTEICHACGERSDRFADNIPSQIHKLPNKQ</sequence>
<accession>K9ZP80</accession>
<gene>
    <name evidence="1" type="ordered locus">Anacy_4997</name>
</gene>
<protein>
    <submittedName>
        <fullName evidence="1">Uncharacterized protein</fullName>
    </submittedName>
</protein>
<dbReference type="RefSeq" id="WP_015216953.1">
    <property type="nucleotide sequence ID" value="NC_019771.1"/>
</dbReference>